<dbReference type="PANTHER" id="PTHR38825">
    <property type="entry name" value="LYSINE EXPORTER PROTEIN (LYSE/YGGA)"/>
    <property type="match status" value="1"/>
</dbReference>
<gene>
    <name evidence="7" type="ORF">ENS19_04840</name>
</gene>
<feature type="transmembrane region" description="Helical" evidence="6">
    <location>
        <begin position="159"/>
        <end position="184"/>
    </location>
</feature>
<keyword evidence="2" id="KW-1003">Cell membrane</keyword>
<evidence type="ECO:0000256" key="3">
    <source>
        <dbReference type="ARBA" id="ARBA00022692"/>
    </source>
</evidence>
<accession>A0A7C3J430</accession>
<evidence type="ECO:0000256" key="6">
    <source>
        <dbReference type="SAM" id="Phobius"/>
    </source>
</evidence>
<evidence type="ECO:0000256" key="1">
    <source>
        <dbReference type="ARBA" id="ARBA00004651"/>
    </source>
</evidence>
<feature type="transmembrane region" description="Helical" evidence="6">
    <location>
        <begin position="96"/>
        <end position="114"/>
    </location>
</feature>
<comment type="caution">
    <text evidence="7">The sequence shown here is derived from an EMBL/GenBank/DDBJ whole genome shotgun (WGS) entry which is preliminary data.</text>
</comment>
<evidence type="ECO:0000256" key="4">
    <source>
        <dbReference type="ARBA" id="ARBA00022989"/>
    </source>
</evidence>
<proteinExistence type="predicted"/>
<sequence>MRSLTGIGRGRSYYRSMGGASRQMESIAAISAGILLGLSIAAPPGPVNALIAVQAISSTKLNGFLVGLGALTADAVFLIASYYLGSLLFLGGQLKGLFFIISACLMALLSYVTLKSTLKGDLLKSSSRKNTRMPYLSGLAIGITNPFQISWWMSVGISLISSIGIMIIAGFFAGILIWITSFPLAMNLAGKRFSSLYRAVVISSGLLLAAFSAWFFFNAILIFTLGAAI</sequence>
<evidence type="ECO:0000256" key="5">
    <source>
        <dbReference type="ARBA" id="ARBA00023136"/>
    </source>
</evidence>
<keyword evidence="4 6" id="KW-1133">Transmembrane helix</keyword>
<evidence type="ECO:0000256" key="2">
    <source>
        <dbReference type="ARBA" id="ARBA00022475"/>
    </source>
</evidence>
<reference evidence="7" key="1">
    <citation type="journal article" date="2020" name="mSystems">
        <title>Genome- and Community-Level Interaction Insights into Carbon Utilization and Element Cycling Functions of Hydrothermarchaeota in Hydrothermal Sediment.</title>
        <authorList>
            <person name="Zhou Z."/>
            <person name="Liu Y."/>
            <person name="Xu W."/>
            <person name="Pan J."/>
            <person name="Luo Z.H."/>
            <person name="Li M."/>
        </authorList>
    </citation>
    <scope>NUCLEOTIDE SEQUENCE [LARGE SCALE GENOMIC DNA]</scope>
    <source>
        <strain evidence="7">SpSt-468</strain>
    </source>
</reference>
<dbReference type="Pfam" id="PF01810">
    <property type="entry name" value="LysE"/>
    <property type="match status" value="1"/>
</dbReference>
<dbReference type="GO" id="GO:0006865">
    <property type="term" value="P:amino acid transport"/>
    <property type="evidence" value="ECO:0007669"/>
    <property type="project" value="InterPro"/>
</dbReference>
<dbReference type="PANTHER" id="PTHR38825:SF2">
    <property type="entry name" value="LYSINE TRANSPORTER LYSE"/>
    <property type="match status" value="1"/>
</dbReference>
<keyword evidence="5 6" id="KW-0472">Membrane</keyword>
<comment type="subcellular location">
    <subcellularLocation>
        <location evidence="1">Cell membrane</location>
        <topology evidence="1">Multi-pass membrane protein</topology>
    </subcellularLocation>
</comment>
<evidence type="ECO:0008006" key="8">
    <source>
        <dbReference type="Google" id="ProtNLM"/>
    </source>
</evidence>
<feature type="transmembrane region" description="Helical" evidence="6">
    <location>
        <begin position="27"/>
        <end position="51"/>
    </location>
</feature>
<feature type="transmembrane region" description="Helical" evidence="6">
    <location>
        <begin position="196"/>
        <end position="223"/>
    </location>
</feature>
<evidence type="ECO:0000313" key="7">
    <source>
        <dbReference type="EMBL" id="HFK20593.1"/>
    </source>
</evidence>
<protein>
    <recommendedName>
        <fullName evidence="8">LysE family translocator</fullName>
    </recommendedName>
</protein>
<dbReference type="InterPro" id="IPR001123">
    <property type="entry name" value="LeuE-type"/>
</dbReference>
<feature type="transmembrane region" description="Helical" evidence="6">
    <location>
        <begin position="135"/>
        <end position="153"/>
    </location>
</feature>
<name>A0A7C3J430_9CREN</name>
<dbReference type="EMBL" id="DSTX01000007">
    <property type="protein sequence ID" value="HFK20593.1"/>
    <property type="molecule type" value="Genomic_DNA"/>
</dbReference>
<dbReference type="AlphaFoldDB" id="A0A7C3J430"/>
<dbReference type="GO" id="GO:0005886">
    <property type="term" value="C:plasma membrane"/>
    <property type="evidence" value="ECO:0007669"/>
    <property type="project" value="UniProtKB-SubCell"/>
</dbReference>
<keyword evidence="3 6" id="KW-0812">Transmembrane</keyword>
<feature type="transmembrane region" description="Helical" evidence="6">
    <location>
        <begin position="63"/>
        <end position="84"/>
    </location>
</feature>
<organism evidence="7">
    <name type="scientific">Candidatus Methanomethylicus mesodigestus</name>
    <dbReference type="NCBI Taxonomy" id="1867258"/>
    <lineage>
        <taxon>Archaea</taxon>
        <taxon>Thermoproteota</taxon>
        <taxon>Methanosuratincolia</taxon>
        <taxon>Candidatus Methanomethylicales</taxon>
        <taxon>Candidatus Methanomethylicaceae</taxon>
        <taxon>Candidatus Methanomethylicus</taxon>
    </lineage>
</organism>